<evidence type="ECO:0000313" key="2">
    <source>
        <dbReference type="EMBL" id="GGH22461.1"/>
    </source>
</evidence>
<proteinExistence type="predicted"/>
<protein>
    <submittedName>
        <fullName evidence="2">Uncharacterized protein</fullName>
    </submittedName>
</protein>
<reference evidence="2" key="1">
    <citation type="journal article" date="2014" name="Int. J. Syst. Evol. Microbiol.">
        <title>Complete genome sequence of Corynebacterium casei LMG S-19264T (=DSM 44701T), isolated from a smear-ripened cheese.</title>
        <authorList>
            <consortium name="US DOE Joint Genome Institute (JGI-PGF)"/>
            <person name="Walter F."/>
            <person name="Albersmeier A."/>
            <person name="Kalinowski J."/>
            <person name="Ruckert C."/>
        </authorList>
    </citation>
    <scope>NUCLEOTIDE SEQUENCE</scope>
    <source>
        <strain evidence="2">CGMCC 1.12214</strain>
    </source>
</reference>
<comment type="caution">
    <text evidence="2">The sequence shown here is derived from an EMBL/GenBank/DDBJ whole genome shotgun (WGS) entry which is preliminary data.</text>
</comment>
<dbReference type="AlphaFoldDB" id="A0A917MIT0"/>
<sequence>MNTNPIPRKKNRIDANPPFPARDGMRRECGQSGEERPGKAICSNASATFATFSNAFARRLGKPLQMSMEWDSANDCLAFSPPGGDGRCVMHRRAFRALLRQEPTPAACLAFAARNQAALGLAARLKMQRAGLGPGARFHITSRDLRGAISGLALTPAEAVEEEARKGAEQRP</sequence>
<dbReference type="EMBL" id="BMES01000002">
    <property type="protein sequence ID" value="GGH22461.1"/>
    <property type="molecule type" value="Genomic_DNA"/>
</dbReference>
<accession>A0A917MIT0</accession>
<organism evidence="2 3">
    <name type="scientific">Alsobacter metallidurans</name>
    <dbReference type="NCBI Taxonomy" id="340221"/>
    <lineage>
        <taxon>Bacteria</taxon>
        <taxon>Pseudomonadati</taxon>
        <taxon>Pseudomonadota</taxon>
        <taxon>Alphaproteobacteria</taxon>
        <taxon>Hyphomicrobiales</taxon>
        <taxon>Alsobacteraceae</taxon>
        <taxon>Alsobacter</taxon>
    </lineage>
</organism>
<evidence type="ECO:0000313" key="3">
    <source>
        <dbReference type="Proteomes" id="UP000603912"/>
    </source>
</evidence>
<keyword evidence="3" id="KW-1185">Reference proteome</keyword>
<evidence type="ECO:0000256" key="1">
    <source>
        <dbReference type="SAM" id="MobiDB-lite"/>
    </source>
</evidence>
<name>A0A917MIT0_9HYPH</name>
<reference evidence="2" key="2">
    <citation type="submission" date="2020-09" db="EMBL/GenBank/DDBJ databases">
        <authorList>
            <person name="Sun Q."/>
            <person name="Zhou Y."/>
        </authorList>
    </citation>
    <scope>NUCLEOTIDE SEQUENCE</scope>
    <source>
        <strain evidence="2">CGMCC 1.12214</strain>
    </source>
</reference>
<feature type="compositionally biased region" description="Basic and acidic residues" evidence="1">
    <location>
        <begin position="23"/>
        <end position="38"/>
    </location>
</feature>
<dbReference type="Proteomes" id="UP000603912">
    <property type="component" value="Unassembled WGS sequence"/>
</dbReference>
<feature type="region of interest" description="Disordered" evidence="1">
    <location>
        <begin position="1"/>
        <end position="38"/>
    </location>
</feature>
<gene>
    <name evidence="2" type="ORF">GCM10007036_27490</name>
</gene>